<protein>
    <recommendedName>
        <fullName evidence="2">F-box domain-containing protein</fullName>
    </recommendedName>
</protein>
<dbReference type="SUPFAM" id="SSF81383">
    <property type="entry name" value="F-box domain"/>
    <property type="match status" value="1"/>
</dbReference>
<evidence type="ECO:0000313" key="4">
    <source>
        <dbReference type="Proteomes" id="UP000307440"/>
    </source>
</evidence>
<reference evidence="3 4" key="1">
    <citation type="journal article" date="2019" name="Nat. Ecol. Evol.">
        <title>Megaphylogeny resolves global patterns of mushroom evolution.</title>
        <authorList>
            <person name="Varga T."/>
            <person name="Krizsan K."/>
            <person name="Foldi C."/>
            <person name="Dima B."/>
            <person name="Sanchez-Garcia M."/>
            <person name="Sanchez-Ramirez S."/>
            <person name="Szollosi G.J."/>
            <person name="Szarkandi J.G."/>
            <person name="Papp V."/>
            <person name="Albert L."/>
            <person name="Andreopoulos W."/>
            <person name="Angelini C."/>
            <person name="Antonin V."/>
            <person name="Barry K.W."/>
            <person name="Bougher N.L."/>
            <person name="Buchanan P."/>
            <person name="Buyck B."/>
            <person name="Bense V."/>
            <person name="Catcheside P."/>
            <person name="Chovatia M."/>
            <person name="Cooper J."/>
            <person name="Damon W."/>
            <person name="Desjardin D."/>
            <person name="Finy P."/>
            <person name="Geml J."/>
            <person name="Haridas S."/>
            <person name="Hughes K."/>
            <person name="Justo A."/>
            <person name="Karasinski D."/>
            <person name="Kautmanova I."/>
            <person name="Kiss B."/>
            <person name="Kocsube S."/>
            <person name="Kotiranta H."/>
            <person name="LaButti K.M."/>
            <person name="Lechner B.E."/>
            <person name="Liimatainen K."/>
            <person name="Lipzen A."/>
            <person name="Lukacs Z."/>
            <person name="Mihaltcheva S."/>
            <person name="Morgado L.N."/>
            <person name="Niskanen T."/>
            <person name="Noordeloos M.E."/>
            <person name="Ohm R.A."/>
            <person name="Ortiz-Santana B."/>
            <person name="Ovrebo C."/>
            <person name="Racz N."/>
            <person name="Riley R."/>
            <person name="Savchenko A."/>
            <person name="Shiryaev A."/>
            <person name="Soop K."/>
            <person name="Spirin V."/>
            <person name="Szebenyi C."/>
            <person name="Tomsovsky M."/>
            <person name="Tulloss R.E."/>
            <person name="Uehling J."/>
            <person name="Grigoriev I.V."/>
            <person name="Vagvolgyi C."/>
            <person name="Papp T."/>
            <person name="Martin F.M."/>
            <person name="Miettinen O."/>
            <person name="Hibbett D.S."/>
            <person name="Nagy L.G."/>
        </authorList>
    </citation>
    <scope>NUCLEOTIDE SEQUENCE [LARGE SCALE GENOMIC DNA]</scope>
    <source>
        <strain evidence="3 4">CBS 121175</strain>
    </source>
</reference>
<gene>
    <name evidence="3" type="ORF">FA15DRAFT_671306</name>
</gene>
<dbReference type="CDD" id="cd09917">
    <property type="entry name" value="F-box_SF"/>
    <property type="match status" value="1"/>
</dbReference>
<dbReference type="STRING" id="230819.A0A5C3KQF3"/>
<dbReference type="Proteomes" id="UP000307440">
    <property type="component" value="Unassembled WGS sequence"/>
</dbReference>
<organism evidence="3 4">
    <name type="scientific">Coprinopsis marcescibilis</name>
    <name type="common">Agaric fungus</name>
    <name type="synonym">Psathyrella marcescibilis</name>
    <dbReference type="NCBI Taxonomy" id="230819"/>
    <lineage>
        <taxon>Eukaryota</taxon>
        <taxon>Fungi</taxon>
        <taxon>Dikarya</taxon>
        <taxon>Basidiomycota</taxon>
        <taxon>Agaricomycotina</taxon>
        <taxon>Agaricomycetes</taxon>
        <taxon>Agaricomycetidae</taxon>
        <taxon>Agaricales</taxon>
        <taxon>Agaricineae</taxon>
        <taxon>Psathyrellaceae</taxon>
        <taxon>Coprinopsis</taxon>
    </lineage>
</organism>
<sequence length="719" mass="81011">MGASVGLSSLPYDLLLNIANHLDSDDIHTLNLTCRTLHGFSITRPVYRKLAGDLLRRCRALPLKGFQQLTDLTTEQLIRSVEKASHYERAWKTRAPVPIATGPYAGVNSHSNFMDVSEGEPSTISNKWYKVVSAPPDEEVDWLSPITSSYTLCATKKGRVVCWNVQTDKCLAEWNPGEKWELWKCRVEFEERTVYFTMAKVLSGAASDDNRVMEFILMKITFSDGPNGETSKEPPIFSHVTDFKTSGVVMNVFLLDPSSRLLSAFIWVPGSNTIGLYALLDWEEDEYVFIDTGIECVPSSNWSCILYDDHIVIHSEESDIAYQHFYPLSLLRKHVSYFNKNTCIPALSYRLSPARTISKRFTFPRLLNHQVATVEDDGPPTNATGAQPIQSGTIPVNGTHTNAVIPVGVHNGNGVQPTQPAPFPPADPPNPFPYPPWYPESAHFVRQWWPTLPGVPRVSCTVVLLATHDPVSHRTRFVLAQHYFRVPINHKEWFELEEADAQQGTLDPSMPPKAKLSKQMQDALIAQDEALMHMWYVSTPFEVVRVYEGPDDDEEDNGMERPRPLVAVDFGHAAWIEYADPDGDHAASHRAPPDLGLDDEEEQEDLDSDHDQDMTGDDGGENVDGIDEVEDDEIPFEQEFEAKWLRFVTFPSFKDESEYLGRAEAEWKPKPAELEGQVRTLEVPKDLDLGIVETINIDQSQGVVILSDQYGKIYILCYE</sequence>
<dbReference type="OrthoDB" id="3202382at2759"/>
<name>A0A5C3KQF3_COPMA</name>
<evidence type="ECO:0000313" key="3">
    <source>
        <dbReference type="EMBL" id="TFK22614.1"/>
    </source>
</evidence>
<feature type="region of interest" description="Disordered" evidence="1">
    <location>
        <begin position="582"/>
        <end position="626"/>
    </location>
</feature>
<feature type="domain" description="F-box" evidence="2">
    <location>
        <begin position="4"/>
        <end position="50"/>
    </location>
</feature>
<accession>A0A5C3KQF3</accession>
<dbReference type="PROSITE" id="PS50181">
    <property type="entry name" value="FBOX"/>
    <property type="match status" value="1"/>
</dbReference>
<evidence type="ECO:0000259" key="2">
    <source>
        <dbReference type="PROSITE" id="PS50181"/>
    </source>
</evidence>
<dbReference type="Pfam" id="PF00646">
    <property type="entry name" value="F-box"/>
    <property type="match status" value="1"/>
</dbReference>
<dbReference type="InterPro" id="IPR036047">
    <property type="entry name" value="F-box-like_dom_sf"/>
</dbReference>
<feature type="compositionally biased region" description="Acidic residues" evidence="1">
    <location>
        <begin position="596"/>
        <end position="626"/>
    </location>
</feature>
<dbReference type="InterPro" id="IPR001810">
    <property type="entry name" value="F-box_dom"/>
</dbReference>
<dbReference type="EMBL" id="ML210236">
    <property type="protein sequence ID" value="TFK22614.1"/>
    <property type="molecule type" value="Genomic_DNA"/>
</dbReference>
<keyword evidence="4" id="KW-1185">Reference proteome</keyword>
<dbReference type="AlphaFoldDB" id="A0A5C3KQF3"/>
<evidence type="ECO:0000256" key="1">
    <source>
        <dbReference type="SAM" id="MobiDB-lite"/>
    </source>
</evidence>
<proteinExistence type="predicted"/>